<evidence type="ECO:0000256" key="5">
    <source>
        <dbReference type="RuleBase" id="RU368084"/>
    </source>
</evidence>
<comment type="subunit">
    <text evidence="5">Component of the origin recognition complex (ORC).</text>
</comment>
<evidence type="ECO:0000313" key="10">
    <source>
        <dbReference type="EMBL" id="KAJ3737372.1"/>
    </source>
</evidence>
<dbReference type="InterPro" id="IPR007220">
    <property type="entry name" value="ORC2"/>
</dbReference>
<feature type="domain" description="Origin recognition complex subunit 2 winged-helix" evidence="9">
    <location>
        <begin position="517"/>
        <end position="576"/>
    </location>
</feature>
<reference evidence="10" key="1">
    <citation type="submission" date="2022-08" db="EMBL/GenBank/DDBJ databases">
        <authorList>
            <consortium name="DOE Joint Genome Institute"/>
            <person name="Min B."/>
            <person name="Sierra-Patev S."/>
            <person name="Naranjo-Ortiz M."/>
            <person name="Looney B."/>
            <person name="Konkel Z."/>
            <person name="Slot J.C."/>
            <person name="Sakamoto Y."/>
            <person name="Steenwyk J.L."/>
            <person name="Rokas A."/>
            <person name="Carro J."/>
            <person name="Camarero S."/>
            <person name="Ferreira P."/>
            <person name="Molpeceres G."/>
            <person name="Ruiz-duenas F.J."/>
            <person name="Serrano A."/>
            <person name="Henrissat B."/>
            <person name="Drula E."/>
            <person name="Hughes K.W."/>
            <person name="Mata J.L."/>
            <person name="Ishikawa N.K."/>
            <person name="Vargas-Isla R."/>
            <person name="Ushijima S."/>
            <person name="Smith C.A."/>
            <person name="Ahrendt S."/>
            <person name="Andreopoulos W."/>
            <person name="He G."/>
            <person name="LaButti K."/>
            <person name="Lipzen A."/>
            <person name="Ng V."/>
            <person name="Riley R."/>
            <person name="Sandor L."/>
            <person name="Barry K."/>
            <person name="Martinez A.T."/>
            <person name="Xiao Y."/>
            <person name="Gibbons J.G."/>
            <person name="Terashima K."/>
            <person name="Hibbett D.S."/>
            <person name="Grigoriev I.V."/>
        </authorList>
    </citation>
    <scope>NUCLEOTIDE SEQUENCE</scope>
    <source>
        <strain evidence="10">ET3784</strain>
    </source>
</reference>
<dbReference type="GO" id="GO:0005664">
    <property type="term" value="C:nuclear origin of replication recognition complex"/>
    <property type="evidence" value="ECO:0007669"/>
    <property type="project" value="UniProtKB-UniRule"/>
</dbReference>
<keyword evidence="7" id="KW-0732">Signal</keyword>
<reference evidence="10" key="2">
    <citation type="journal article" date="2023" name="Proc. Natl. Acad. Sci. U.S.A.">
        <title>A global phylogenomic analysis of the shiitake genus Lentinula.</title>
        <authorList>
            <person name="Sierra-Patev S."/>
            <person name="Min B."/>
            <person name="Naranjo-Ortiz M."/>
            <person name="Looney B."/>
            <person name="Konkel Z."/>
            <person name="Slot J.C."/>
            <person name="Sakamoto Y."/>
            <person name="Steenwyk J.L."/>
            <person name="Rokas A."/>
            <person name="Carro J."/>
            <person name="Camarero S."/>
            <person name="Ferreira P."/>
            <person name="Molpeceres G."/>
            <person name="Ruiz-Duenas F.J."/>
            <person name="Serrano A."/>
            <person name="Henrissat B."/>
            <person name="Drula E."/>
            <person name="Hughes K.W."/>
            <person name="Mata J.L."/>
            <person name="Ishikawa N.K."/>
            <person name="Vargas-Isla R."/>
            <person name="Ushijima S."/>
            <person name="Smith C.A."/>
            <person name="Donoghue J."/>
            <person name="Ahrendt S."/>
            <person name="Andreopoulos W."/>
            <person name="He G."/>
            <person name="LaButti K."/>
            <person name="Lipzen A."/>
            <person name="Ng V."/>
            <person name="Riley R."/>
            <person name="Sandor L."/>
            <person name="Barry K."/>
            <person name="Martinez A.T."/>
            <person name="Xiao Y."/>
            <person name="Gibbons J.G."/>
            <person name="Terashima K."/>
            <person name="Grigoriev I.V."/>
            <person name="Hibbett D."/>
        </authorList>
    </citation>
    <scope>NUCLEOTIDE SEQUENCE</scope>
    <source>
        <strain evidence="10">ET3784</strain>
    </source>
</reference>
<evidence type="ECO:0000256" key="4">
    <source>
        <dbReference type="ARBA" id="ARBA00023242"/>
    </source>
</evidence>
<keyword evidence="11" id="KW-1185">Reference proteome</keyword>
<dbReference type="PANTHER" id="PTHR14052:SF0">
    <property type="entry name" value="ORIGIN RECOGNITION COMPLEX SUBUNIT 2"/>
    <property type="match status" value="1"/>
</dbReference>
<evidence type="ECO:0000256" key="6">
    <source>
        <dbReference type="SAM" id="MobiDB-lite"/>
    </source>
</evidence>
<gene>
    <name evidence="10" type="ORF">DFJ43DRAFT_1035608</name>
</gene>
<dbReference type="GO" id="GO:0003688">
    <property type="term" value="F:DNA replication origin binding"/>
    <property type="evidence" value="ECO:0007669"/>
    <property type="project" value="UniProtKB-UniRule"/>
</dbReference>
<accession>A0AA38N5T8</accession>
<keyword evidence="3 5" id="KW-0235">DNA replication</keyword>
<feature type="compositionally biased region" description="Low complexity" evidence="6">
    <location>
        <begin position="163"/>
        <end position="185"/>
    </location>
</feature>
<evidence type="ECO:0000256" key="1">
    <source>
        <dbReference type="ARBA" id="ARBA00004123"/>
    </source>
</evidence>
<feature type="chain" id="PRO_5041454579" description="Origin recognition complex subunit 2" evidence="7">
    <location>
        <begin position="19"/>
        <end position="589"/>
    </location>
</feature>
<proteinExistence type="inferred from homology"/>
<evidence type="ECO:0000313" key="11">
    <source>
        <dbReference type="Proteomes" id="UP001176059"/>
    </source>
</evidence>
<evidence type="ECO:0000259" key="8">
    <source>
        <dbReference type="Pfam" id="PF04084"/>
    </source>
</evidence>
<feature type="signal peptide" evidence="7">
    <location>
        <begin position="1"/>
        <end position="18"/>
    </location>
</feature>
<dbReference type="PANTHER" id="PTHR14052">
    <property type="entry name" value="ORIGIN RECOGNITION COMPLEX SUBUNIT 2"/>
    <property type="match status" value="1"/>
</dbReference>
<comment type="similarity">
    <text evidence="2 5">Belongs to the ORC2 family.</text>
</comment>
<dbReference type="Proteomes" id="UP001176059">
    <property type="component" value="Unassembled WGS sequence"/>
</dbReference>
<comment type="subcellular location">
    <subcellularLocation>
        <location evidence="1 5">Nucleus</location>
    </subcellularLocation>
</comment>
<evidence type="ECO:0000256" key="3">
    <source>
        <dbReference type="ARBA" id="ARBA00022705"/>
    </source>
</evidence>
<dbReference type="Pfam" id="PF04084">
    <property type="entry name" value="RecA-like_ORC2"/>
    <property type="match status" value="1"/>
</dbReference>
<sequence length="589" mass="64595">MRFLSALTAAASVALVSAQEAARFGIVNVTPTGLLSANESITIKYNSTLAQYQPLYVDFYLEGEFSNGNAAPNLLISRNIYDANQTILIQNATVPNLDLLGNVTYGRFDRNWGNFFLEFGGTIHSSIEPLLETKTKGQNNLMRKDRLDARAVYVTSSFSTTMSDSESVASDSTSGSSSENETSNALSTPSASKRQRQQRVAQQPGEMIVQTAFDAYFKHMASRAQTSTNIYSSLIPPLSAEEYADASSSFGPHKIQSELLVSQTSRTSLFQRILLELQEGFNIICYGYGSKRTLLNDFASESCSYVGNVVVVNAFQPHFGLKDLLSCIEKIPGVDSLTLPSSSVENQSRRICDFFARPSSKQHLYLIIHNIDSPALRLSKAQTCLSMLALNPKIHIVASVDHINASLLWSSSEQSTRKDAQEVGASAGRGFSWLWHDMTTLIPYDFELYHADRSSISGTGNLRKRDAIQNGISTISETAALHVLASVTAKAKKLFTLMAERQLETIVAATSSGPVDDLQQYAIGYDTLYQAARTDFIATNDTALRALLGEFRDHDLVVGAQQGSSGEILWIPMRKERLAKLLSTLKTSE</sequence>
<dbReference type="InterPro" id="IPR056773">
    <property type="entry name" value="WHD_ORC2"/>
</dbReference>
<name>A0AA38N5T8_9AGAR</name>
<dbReference type="EMBL" id="JANVFO010000002">
    <property type="protein sequence ID" value="KAJ3737372.1"/>
    <property type="molecule type" value="Genomic_DNA"/>
</dbReference>
<comment type="caution">
    <text evidence="10">The sequence shown here is derived from an EMBL/GenBank/DDBJ whole genome shotgun (WGS) entry which is preliminary data.</text>
</comment>
<dbReference type="AlphaFoldDB" id="A0AA38N5T8"/>
<evidence type="ECO:0000259" key="9">
    <source>
        <dbReference type="Pfam" id="PF24882"/>
    </source>
</evidence>
<organism evidence="10 11">
    <name type="scientific">Lentinula guzmanii</name>
    <dbReference type="NCBI Taxonomy" id="2804957"/>
    <lineage>
        <taxon>Eukaryota</taxon>
        <taxon>Fungi</taxon>
        <taxon>Dikarya</taxon>
        <taxon>Basidiomycota</taxon>
        <taxon>Agaricomycotina</taxon>
        <taxon>Agaricomycetes</taxon>
        <taxon>Agaricomycetidae</taxon>
        <taxon>Agaricales</taxon>
        <taxon>Marasmiineae</taxon>
        <taxon>Omphalotaceae</taxon>
        <taxon>Lentinula</taxon>
    </lineage>
</organism>
<comment type="function">
    <text evidence="5">Component of the origin recognition complex (ORC) that binds origins of replication. DNA-binding is ATP-dependent. ORC is required to assemble the pre-replication complex necessary to initiate DNA replication.</text>
</comment>
<protein>
    <recommendedName>
        <fullName evidence="5">Origin recognition complex subunit 2</fullName>
    </recommendedName>
</protein>
<dbReference type="Pfam" id="PF24882">
    <property type="entry name" value="WHD_ORC2"/>
    <property type="match status" value="1"/>
</dbReference>
<evidence type="ECO:0000256" key="2">
    <source>
        <dbReference type="ARBA" id="ARBA00007421"/>
    </source>
</evidence>
<dbReference type="InterPro" id="IPR056772">
    <property type="entry name" value="RecA-like_ORC2"/>
</dbReference>
<feature type="region of interest" description="Disordered" evidence="6">
    <location>
        <begin position="163"/>
        <end position="204"/>
    </location>
</feature>
<feature type="domain" description="Origin recognition complex subunit 2 RecA-like" evidence="8">
    <location>
        <begin position="264"/>
        <end position="438"/>
    </location>
</feature>
<evidence type="ECO:0000256" key="7">
    <source>
        <dbReference type="SAM" id="SignalP"/>
    </source>
</evidence>
<dbReference type="GO" id="GO:0006260">
    <property type="term" value="P:DNA replication"/>
    <property type="evidence" value="ECO:0007669"/>
    <property type="project" value="UniProtKB-UniRule"/>
</dbReference>
<keyword evidence="4 5" id="KW-0539">Nucleus</keyword>